<dbReference type="EMBL" id="AP011526">
    <property type="protein sequence ID" value="BAP61440.1"/>
    <property type="molecule type" value="Genomic_DNA"/>
</dbReference>
<evidence type="ECO:0000313" key="5">
    <source>
        <dbReference type="Proteomes" id="UP000264208"/>
    </source>
</evidence>
<name>A0A2Z5PEW1_METMI</name>
<dbReference type="Gene3D" id="1.25.40.10">
    <property type="entry name" value="Tetratricopeptide repeat domain"/>
    <property type="match status" value="1"/>
</dbReference>
<evidence type="ECO:0000256" key="3">
    <source>
        <dbReference type="PROSITE-ProRule" id="PRU00339"/>
    </source>
</evidence>
<dbReference type="PANTHER" id="PTHR44943:SF4">
    <property type="entry name" value="TPR REPEAT-CONTAINING PROTEIN MJ0798"/>
    <property type="match status" value="1"/>
</dbReference>
<proteinExistence type="predicted"/>
<feature type="repeat" description="TPR" evidence="3">
    <location>
        <begin position="62"/>
        <end position="95"/>
    </location>
</feature>
<dbReference type="InterPro" id="IPR011990">
    <property type="entry name" value="TPR-like_helical_dom_sf"/>
</dbReference>
<evidence type="ECO:0000313" key="4">
    <source>
        <dbReference type="EMBL" id="BAP61440.1"/>
    </source>
</evidence>
<keyword evidence="1" id="KW-0677">Repeat</keyword>
<organism evidence="4 5">
    <name type="scientific">Methanococcus maripaludis KA1</name>
    <dbReference type="NCBI Taxonomy" id="637914"/>
    <lineage>
        <taxon>Archaea</taxon>
        <taxon>Methanobacteriati</taxon>
        <taxon>Methanobacteriota</taxon>
        <taxon>Methanomada group</taxon>
        <taxon>Methanococci</taxon>
        <taxon>Methanococcales</taxon>
        <taxon>Methanococcaceae</taxon>
        <taxon>Methanococcus</taxon>
    </lineage>
</organism>
<dbReference type="InterPro" id="IPR051685">
    <property type="entry name" value="Ycf3/AcsC/BcsC/TPR_MFPF"/>
</dbReference>
<gene>
    <name evidence="4" type="ORF">MMKA1_13230</name>
</gene>
<feature type="repeat" description="TPR" evidence="3">
    <location>
        <begin position="28"/>
        <end position="61"/>
    </location>
</feature>
<sequence length="126" mass="14614">MRDILKKELILFGILLSISFAGCVDQNPEEYYSEGVLQYDDGNYSESIDLFEKAIQLNPEESKYWLMKGKALYNLERYEEAVDCYNYVINVIEDEYNKDVWAAKADALRHIEGKEVEAEIAEARAK</sequence>
<protein>
    <submittedName>
        <fullName evidence="4">Uncharacterized protein</fullName>
    </submittedName>
</protein>
<dbReference type="PROSITE" id="PS50005">
    <property type="entry name" value="TPR"/>
    <property type="match status" value="2"/>
</dbReference>
<dbReference type="SUPFAM" id="SSF48452">
    <property type="entry name" value="TPR-like"/>
    <property type="match status" value="1"/>
</dbReference>
<dbReference type="PANTHER" id="PTHR44943">
    <property type="entry name" value="CELLULOSE SYNTHASE OPERON PROTEIN C"/>
    <property type="match status" value="1"/>
</dbReference>
<dbReference type="PROSITE" id="PS50293">
    <property type="entry name" value="TPR_REGION"/>
    <property type="match status" value="1"/>
</dbReference>
<accession>A0A2Z5PEW1</accession>
<keyword evidence="2 3" id="KW-0802">TPR repeat</keyword>
<dbReference type="InterPro" id="IPR019734">
    <property type="entry name" value="TPR_rpt"/>
</dbReference>
<evidence type="ECO:0000256" key="1">
    <source>
        <dbReference type="ARBA" id="ARBA00022737"/>
    </source>
</evidence>
<dbReference type="SMART" id="SM00028">
    <property type="entry name" value="TPR"/>
    <property type="match status" value="2"/>
</dbReference>
<reference evidence="4 5" key="1">
    <citation type="submission" date="2009-06" db="EMBL/GenBank/DDBJ databases">
        <title>Molecular Evidence for Microbiologically Influenced Corrosion from genome of Methanogen.</title>
        <authorList>
            <person name="Ito N."/>
            <person name="Tsurumaru H."/>
            <person name="Shimizu A."/>
            <person name="Harada T."/>
            <person name="Hosoyama A."/>
            <person name="Horikawa H."/>
            <person name="Wakai S."/>
            <person name="Sasaki K."/>
            <person name="Nishijima K."/>
            <person name="Ataku H."/>
            <person name="Yamazaki J."/>
            <person name="Mise M."/>
            <person name="Yamazaki S."/>
            <person name="Tanikawa S."/>
            <person name="Harayama S."/>
            <person name="Fujita N."/>
        </authorList>
    </citation>
    <scope>NUCLEOTIDE SEQUENCE [LARGE SCALE GENOMIC DNA]</scope>
    <source>
        <strain evidence="5">KA1 ( NBRC 102054)</strain>
    </source>
</reference>
<dbReference type="AlphaFoldDB" id="A0A2Z5PEW1"/>
<dbReference type="Proteomes" id="UP000264208">
    <property type="component" value="Chromosome"/>
</dbReference>
<dbReference type="PROSITE" id="PS51257">
    <property type="entry name" value="PROKAR_LIPOPROTEIN"/>
    <property type="match status" value="1"/>
</dbReference>
<dbReference type="Pfam" id="PF13432">
    <property type="entry name" value="TPR_16"/>
    <property type="match status" value="1"/>
</dbReference>
<evidence type="ECO:0000256" key="2">
    <source>
        <dbReference type="ARBA" id="ARBA00022803"/>
    </source>
</evidence>
<dbReference type="KEGG" id="mmak:MMKA1_13230"/>